<accession>A0ABU3GLY8</accession>
<proteinExistence type="predicted"/>
<dbReference type="Proteomes" id="UP001262835">
    <property type="component" value="Unassembled WGS sequence"/>
</dbReference>
<evidence type="ECO:0000313" key="2">
    <source>
        <dbReference type="Proteomes" id="UP001262835"/>
    </source>
</evidence>
<protein>
    <submittedName>
        <fullName evidence="1">Uncharacterized protein</fullName>
    </submittedName>
</protein>
<dbReference type="EMBL" id="JAUZVT010000002">
    <property type="protein sequence ID" value="MDT3331415.1"/>
    <property type="molecule type" value="Genomic_DNA"/>
</dbReference>
<gene>
    <name evidence="1" type="ORF">Q9S78_12120</name>
</gene>
<dbReference type="RefSeq" id="WP_311870429.1">
    <property type="nucleotide sequence ID" value="NZ_JAUZVT010000002.1"/>
</dbReference>
<keyword evidence="2" id="KW-1185">Reference proteome</keyword>
<evidence type="ECO:0000313" key="1">
    <source>
        <dbReference type="EMBL" id="MDT3331415.1"/>
    </source>
</evidence>
<organism evidence="1 2">
    <name type="scientific">Microbacterium aquilitoris</name>
    <dbReference type="NCBI Taxonomy" id="3067307"/>
    <lineage>
        <taxon>Bacteria</taxon>
        <taxon>Bacillati</taxon>
        <taxon>Actinomycetota</taxon>
        <taxon>Actinomycetes</taxon>
        <taxon>Micrococcales</taxon>
        <taxon>Microbacteriaceae</taxon>
        <taxon>Microbacterium</taxon>
    </lineage>
</organism>
<name>A0ABU3GLY8_9MICO</name>
<reference evidence="1 2" key="1">
    <citation type="submission" date="2023-08" db="EMBL/GenBank/DDBJ databases">
        <title>Microbacterium aquilitoris sp. nov. and Microbacterium gwkjibeachense sp. nov., isolated from beach.</title>
        <authorList>
            <person name="Lee S.D."/>
            <person name="Yang H."/>
            <person name="Kim I."/>
        </authorList>
    </citation>
    <scope>NUCLEOTIDE SEQUENCE [LARGE SCALE GENOMIC DNA]</scope>
    <source>
        <strain evidence="1 2">KSW-18</strain>
    </source>
</reference>
<comment type="caution">
    <text evidence="1">The sequence shown here is derived from an EMBL/GenBank/DDBJ whole genome shotgun (WGS) entry which is preliminary data.</text>
</comment>
<sequence length="66" mass="7339">MGKHLDQVTKLHEHSKEEVEDSVALWAAIRYIAEHLDTTEAAKEKADAAQARQKSWEGAQIAGINL</sequence>